<dbReference type="GO" id="GO:0008233">
    <property type="term" value="F:peptidase activity"/>
    <property type="evidence" value="ECO:0007669"/>
    <property type="project" value="InterPro"/>
</dbReference>
<dbReference type="EMBL" id="BJUB01000010">
    <property type="protein sequence ID" value="GEK22713.1"/>
    <property type="molecule type" value="Genomic_DNA"/>
</dbReference>
<dbReference type="InterPro" id="IPR009045">
    <property type="entry name" value="Zn_M74/Hedgehog-like"/>
</dbReference>
<feature type="domain" description="D-alanyl-D-alanine carboxypeptidase-like core" evidence="1">
    <location>
        <begin position="20"/>
        <end position="138"/>
    </location>
</feature>
<keyword evidence="3" id="KW-1185">Reference proteome</keyword>
<protein>
    <recommendedName>
        <fullName evidence="1">D-alanyl-D-alanine carboxypeptidase-like core domain-containing protein</fullName>
    </recommendedName>
</protein>
<dbReference type="Gene3D" id="3.30.1380.10">
    <property type="match status" value="1"/>
</dbReference>
<dbReference type="Proteomes" id="UP000321118">
    <property type="component" value="Unassembled WGS sequence"/>
</dbReference>
<gene>
    <name evidence="2" type="ORF">CXY01_32330</name>
</gene>
<dbReference type="RefSeq" id="WP_146929145.1">
    <property type="nucleotide sequence ID" value="NZ_BJUB01000010.1"/>
</dbReference>
<dbReference type="SUPFAM" id="SSF55166">
    <property type="entry name" value="Hedgehog/DD-peptidase"/>
    <property type="match status" value="1"/>
</dbReference>
<reference evidence="2 3" key="1">
    <citation type="submission" date="2019-07" db="EMBL/GenBank/DDBJ databases">
        <title>Whole genome shotgun sequence of Cellulomonas xylanilytica NBRC 101102.</title>
        <authorList>
            <person name="Hosoyama A."/>
            <person name="Uohara A."/>
            <person name="Ohji S."/>
            <person name="Ichikawa N."/>
        </authorList>
    </citation>
    <scope>NUCLEOTIDE SEQUENCE [LARGE SCALE GENOMIC DNA]</scope>
    <source>
        <strain evidence="2 3">NBRC 101102</strain>
    </source>
</reference>
<name>A0A510V771_9CELL</name>
<proteinExistence type="predicted"/>
<dbReference type="CDD" id="cd14814">
    <property type="entry name" value="Peptidase_M15"/>
    <property type="match status" value="1"/>
</dbReference>
<organism evidence="2 3">
    <name type="scientific">Cellulomonas xylanilytica</name>
    <dbReference type="NCBI Taxonomy" id="233583"/>
    <lineage>
        <taxon>Bacteria</taxon>
        <taxon>Bacillati</taxon>
        <taxon>Actinomycetota</taxon>
        <taxon>Actinomycetes</taxon>
        <taxon>Micrococcales</taxon>
        <taxon>Cellulomonadaceae</taxon>
        <taxon>Cellulomonas</taxon>
    </lineage>
</organism>
<comment type="caution">
    <text evidence="2">The sequence shown here is derived from an EMBL/GenBank/DDBJ whole genome shotgun (WGS) entry which is preliminary data.</text>
</comment>
<dbReference type="InterPro" id="IPR003709">
    <property type="entry name" value="VanY-like_core_dom"/>
</dbReference>
<evidence type="ECO:0000313" key="3">
    <source>
        <dbReference type="Proteomes" id="UP000321118"/>
    </source>
</evidence>
<accession>A0A510V771</accession>
<dbReference type="GO" id="GO:0006508">
    <property type="term" value="P:proteolysis"/>
    <property type="evidence" value="ECO:0007669"/>
    <property type="project" value="InterPro"/>
</dbReference>
<dbReference type="OrthoDB" id="5496837at2"/>
<dbReference type="AlphaFoldDB" id="A0A510V771"/>
<evidence type="ECO:0000259" key="1">
    <source>
        <dbReference type="Pfam" id="PF02557"/>
    </source>
</evidence>
<dbReference type="Pfam" id="PF02557">
    <property type="entry name" value="VanY"/>
    <property type="match status" value="1"/>
</dbReference>
<sequence>MVENGAIPADQLRALSTPGSLRPAAAASFEQLLVESAADGRPLTGTEAAIEAYRPLSQQLSLFTARYQTTFCEFRPGRVDRRVFNGVPHFRKPGEDAAAVPGTSNHGLGNAVDFQNLGGQGGPGHRWMTEHAPAHGWSNAEGLSVGEPHHWVFVADLDPLVTIQEEDDMTPDQERMLREVHAALGAGGAQGIRSRETILGVARNIRANTNGIPEALGHLVRVVEAVPAATWSTKIQRSTGEVAALQELADIKTFLLNMPPTTVDVDEEALAASLAPLLEQAAHTLSDEQLDDLIAKLVAARSRRSDGSPDGPFD</sequence>
<evidence type="ECO:0000313" key="2">
    <source>
        <dbReference type="EMBL" id="GEK22713.1"/>
    </source>
</evidence>